<gene>
    <name evidence="1" type="ORF">PGIGA_G00111380</name>
</gene>
<reference evidence="1 2" key="1">
    <citation type="journal article" date="2022" name="bioRxiv">
        <title>An ancient truncated duplication of the anti-Mullerian hormone receptor type 2 gene is a potential conserved master sex determinant in the Pangasiidae catfish family.</title>
        <authorList>
            <person name="Wen M."/>
            <person name="Pan Q."/>
            <person name="Jouanno E."/>
            <person name="Montfort J."/>
            <person name="Zahm M."/>
            <person name="Cabau C."/>
            <person name="Klopp C."/>
            <person name="Iampietro C."/>
            <person name="Roques C."/>
            <person name="Bouchez O."/>
            <person name="Castinel A."/>
            <person name="Donnadieu C."/>
            <person name="Parrinello H."/>
            <person name="Poncet C."/>
            <person name="Belmonte E."/>
            <person name="Gautier V."/>
            <person name="Avarre J.-C."/>
            <person name="Dugue R."/>
            <person name="Gustiano R."/>
            <person name="Ha T.T.T."/>
            <person name="Campet M."/>
            <person name="Sriphairoj K."/>
            <person name="Ribolli J."/>
            <person name="de Almeida F.L."/>
            <person name="Desvignes T."/>
            <person name="Postlethwait J.H."/>
            <person name="Bucao C.F."/>
            <person name="Robinson-Rechavi M."/>
            <person name="Bobe J."/>
            <person name="Herpin A."/>
            <person name="Guiguen Y."/>
        </authorList>
    </citation>
    <scope>NUCLEOTIDE SEQUENCE [LARGE SCALE GENOMIC DNA]</scope>
    <source>
        <strain evidence="1">YG-Dec2019</strain>
    </source>
</reference>
<organism evidence="1 2">
    <name type="scientific">Pangasianodon gigas</name>
    <name type="common">Mekong giant catfish</name>
    <name type="synonym">Pangasius gigas</name>
    <dbReference type="NCBI Taxonomy" id="30993"/>
    <lineage>
        <taxon>Eukaryota</taxon>
        <taxon>Metazoa</taxon>
        <taxon>Chordata</taxon>
        <taxon>Craniata</taxon>
        <taxon>Vertebrata</taxon>
        <taxon>Euteleostomi</taxon>
        <taxon>Actinopterygii</taxon>
        <taxon>Neopterygii</taxon>
        <taxon>Teleostei</taxon>
        <taxon>Ostariophysi</taxon>
        <taxon>Siluriformes</taxon>
        <taxon>Pangasiidae</taxon>
        <taxon>Pangasianodon</taxon>
    </lineage>
</organism>
<keyword evidence="2" id="KW-1185">Reference proteome</keyword>
<dbReference type="Proteomes" id="UP000829447">
    <property type="component" value="Linkage Group LG2"/>
</dbReference>
<name>A0ACC5W9E2_PANGG</name>
<evidence type="ECO:0000313" key="1">
    <source>
        <dbReference type="EMBL" id="MCI4375596.1"/>
    </source>
</evidence>
<protein>
    <submittedName>
        <fullName evidence="1">Uncharacterized protein</fullName>
    </submittedName>
</protein>
<comment type="caution">
    <text evidence="1">The sequence shown here is derived from an EMBL/GenBank/DDBJ whole genome shotgun (WGS) entry which is preliminary data.</text>
</comment>
<sequence>MVNDCPPRNTNDYTVEWWEFTQSSIIFTGSGADRGRAREIFNVLWVTASEAAEHVSLTDIKTEEAVVRVGLQWWSEHSREYEVVRLNLEGRRKATVRKAVYREAESD</sequence>
<dbReference type="EMBL" id="CM040455">
    <property type="protein sequence ID" value="MCI4375596.1"/>
    <property type="molecule type" value="Genomic_DNA"/>
</dbReference>
<accession>A0ACC5W9E2</accession>
<proteinExistence type="predicted"/>
<evidence type="ECO:0000313" key="2">
    <source>
        <dbReference type="Proteomes" id="UP000829447"/>
    </source>
</evidence>